<comment type="caution">
    <text evidence="11">The sequence shown here is derived from an EMBL/GenBank/DDBJ whole genome shotgun (WGS) entry which is preliminary data.</text>
</comment>
<comment type="subunit">
    <text evidence="4 8">Monomer.</text>
</comment>
<feature type="modified residue" description="S-(dipyrrolylmethanemethyl)cysteine" evidence="8">
    <location>
        <position position="248"/>
    </location>
</feature>
<keyword evidence="5 8" id="KW-0808">Transferase</keyword>
<organism evidence="11 12">
    <name type="scientific">Paramagnetospirillum magnetotacticum MS-1</name>
    <dbReference type="NCBI Taxonomy" id="272627"/>
    <lineage>
        <taxon>Bacteria</taxon>
        <taxon>Pseudomonadati</taxon>
        <taxon>Pseudomonadota</taxon>
        <taxon>Alphaproteobacteria</taxon>
        <taxon>Rhodospirillales</taxon>
        <taxon>Magnetospirillaceae</taxon>
        <taxon>Paramagnetospirillum</taxon>
    </lineage>
</organism>
<comment type="miscellaneous">
    <text evidence="8">The porphobilinogen subunits are added to the dipyrromethane group.</text>
</comment>
<dbReference type="InterPro" id="IPR036803">
    <property type="entry name" value="Porphobilinogen_deaminase_C_sf"/>
</dbReference>
<dbReference type="Pfam" id="PF03900">
    <property type="entry name" value="Porphobil_deamC"/>
    <property type="match status" value="1"/>
</dbReference>
<comment type="pathway">
    <text evidence="2">Porphyrin-containing compound metabolism; protoporphyrin-IX biosynthesis; coproporphyrinogen-III from 5-aminolevulinate: step 2/4.</text>
</comment>
<feature type="domain" description="Porphobilinogen deaminase N-terminal" evidence="9">
    <location>
        <begin position="8"/>
        <end position="218"/>
    </location>
</feature>
<dbReference type="InterPro" id="IPR022417">
    <property type="entry name" value="Porphobilin_deaminase_N"/>
</dbReference>
<keyword evidence="12" id="KW-1185">Reference proteome</keyword>
<evidence type="ECO:0000256" key="4">
    <source>
        <dbReference type="ARBA" id="ARBA00011245"/>
    </source>
</evidence>
<keyword evidence="6 8" id="KW-0627">Porphyrin biosynthesis</keyword>
<feature type="domain" description="Porphobilinogen deaminase C-terminal" evidence="10">
    <location>
        <begin position="232"/>
        <end position="301"/>
    </location>
</feature>
<gene>
    <name evidence="8" type="primary">hemC</name>
    <name evidence="11" type="ORF">CCC_01041</name>
</gene>
<dbReference type="PANTHER" id="PTHR11557">
    <property type="entry name" value="PORPHOBILINOGEN DEAMINASE"/>
    <property type="match status" value="1"/>
</dbReference>
<dbReference type="UniPathway" id="UPA00251">
    <property type="reaction ID" value="UER00319"/>
</dbReference>
<dbReference type="PANTHER" id="PTHR11557:SF0">
    <property type="entry name" value="PORPHOBILINOGEN DEAMINASE"/>
    <property type="match status" value="1"/>
</dbReference>
<evidence type="ECO:0000259" key="10">
    <source>
        <dbReference type="Pfam" id="PF03900"/>
    </source>
</evidence>
<evidence type="ECO:0000256" key="2">
    <source>
        <dbReference type="ARBA" id="ARBA00004735"/>
    </source>
</evidence>
<evidence type="ECO:0000256" key="1">
    <source>
        <dbReference type="ARBA" id="ARBA00002869"/>
    </source>
</evidence>
<dbReference type="InterPro" id="IPR022419">
    <property type="entry name" value="Porphobilin_deaminase_cofac_BS"/>
</dbReference>
<dbReference type="PROSITE" id="PS00533">
    <property type="entry name" value="PORPHOBILINOGEN_DEAM"/>
    <property type="match status" value="1"/>
</dbReference>
<dbReference type="Pfam" id="PF01379">
    <property type="entry name" value="Porphobil_deam"/>
    <property type="match status" value="1"/>
</dbReference>
<dbReference type="STRING" id="272627.CCC_01041"/>
<dbReference type="AlphaFoldDB" id="A0A0C2YTF5"/>
<dbReference type="SUPFAM" id="SSF54782">
    <property type="entry name" value="Porphobilinogen deaminase (hydroxymethylbilane synthase), C-terminal domain"/>
    <property type="match status" value="1"/>
</dbReference>
<dbReference type="PRINTS" id="PR00151">
    <property type="entry name" value="PORPHBDMNASE"/>
</dbReference>
<evidence type="ECO:0000256" key="6">
    <source>
        <dbReference type="ARBA" id="ARBA00023244"/>
    </source>
</evidence>
<dbReference type="Gene3D" id="3.40.190.10">
    <property type="entry name" value="Periplasmic binding protein-like II"/>
    <property type="match status" value="2"/>
</dbReference>
<dbReference type="OrthoDB" id="9810298at2"/>
<dbReference type="SUPFAM" id="SSF53850">
    <property type="entry name" value="Periplasmic binding protein-like II"/>
    <property type="match status" value="1"/>
</dbReference>
<evidence type="ECO:0000259" key="9">
    <source>
        <dbReference type="Pfam" id="PF01379"/>
    </source>
</evidence>
<comment type="function">
    <text evidence="1 8">Tetrapolymerization of the monopyrrole PBG into the hydroxymethylbilane pre-uroporphyrinogen in several discrete steps.</text>
</comment>
<dbReference type="GO" id="GO:0006782">
    <property type="term" value="P:protoporphyrinogen IX biosynthetic process"/>
    <property type="evidence" value="ECO:0007669"/>
    <property type="project" value="UniProtKB-UniRule"/>
</dbReference>
<dbReference type="CDD" id="cd13648">
    <property type="entry name" value="PBP2_PBGD_1"/>
    <property type="match status" value="1"/>
</dbReference>
<comment type="cofactor">
    <cofactor evidence="8">
        <name>dipyrromethane</name>
        <dbReference type="ChEBI" id="CHEBI:60342"/>
    </cofactor>
    <text evidence="8">Binds 1 dipyrromethane group covalently.</text>
</comment>
<evidence type="ECO:0000256" key="7">
    <source>
        <dbReference type="ARBA" id="ARBA00048169"/>
    </source>
</evidence>
<dbReference type="Gene3D" id="3.30.160.40">
    <property type="entry name" value="Porphobilinogen deaminase, C-terminal domain"/>
    <property type="match status" value="1"/>
</dbReference>
<evidence type="ECO:0000256" key="3">
    <source>
        <dbReference type="ARBA" id="ARBA00005638"/>
    </source>
</evidence>
<name>A0A0C2YTF5_PARME</name>
<evidence type="ECO:0000256" key="8">
    <source>
        <dbReference type="HAMAP-Rule" id="MF_00260"/>
    </source>
</evidence>
<dbReference type="Proteomes" id="UP000031971">
    <property type="component" value="Unassembled WGS sequence"/>
</dbReference>
<protein>
    <recommendedName>
        <fullName evidence="8">Porphobilinogen deaminase</fullName>
        <shortName evidence="8">PBG</shortName>
        <ecNumber evidence="8">2.5.1.61</ecNumber>
    </recommendedName>
    <alternativeName>
        <fullName evidence="8">Hydroxymethylbilane synthase</fullName>
        <shortName evidence="8">HMBS</shortName>
    </alternativeName>
    <alternativeName>
        <fullName evidence="8">Pre-uroporphyrinogen synthase</fullName>
    </alternativeName>
</protein>
<comment type="catalytic activity">
    <reaction evidence="7 8">
        <text>4 porphobilinogen + H2O = hydroxymethylbilane + 4 NH4(+)</text>
        <dbReference type="Rhea" id="RHEA:13185"/>
        <dbReference type="ChEBI" id="CHEBI:15377"/>
        <dbReference type="ChEBI" id="CHEBI:28938"/>
        <dbReference type="ChEBI" id="CHEBI:57845"/>
        <dbReference type="ChEBI" id="CHEBI:58126"/>
        <dbReference type="EC" id="2.5.1.61"/>
    </reaction>
</comment>
<reference evidence="11 12" key="1">
    <citation type="submission" date="2015-01" db="EMBL/GenBank/DDBJ databases">
        <title>Genome Sequence of Magnetospirillum magnetotacticum Strain MS-1.</title>
        <authorList>
            <person name="Marinov G.K."/>
            <person name="Smalley M.D."/>
            <person name="DeSalvo G."/>
        </authorList>
    </citation>
    <scope>NUCLEOTIDE SEQUENCE [LARGE SCALE GENOMIC DNA]</scope>
    <source>
        <strain evidence="11 12">MS-1</strain>
    </source>
</reference>
<evidence type="ECO:0000313" key="11">
    <source>
        <dbReference type="EMBL" id="KIL97980.1"/>
    </source>
</evidence>
<dbReference type="GO" id="GO:0005737">
    <property type="term" value="C:cytoplasm"/>
    <property type="evidence" value="ECO:0007669"/>
    <property type="project" value="UniProtKB-UniRule"/>
</dbReference>
<dbReference type="InterPro" id="IPR022418">
    <property type="entry name" value="Porphobilinogen_deaminase_C"/>
</dbReference>
<dbReference type="PIRSF" id="PIRSF001438">
    <property type="entry name" value="4pyrrol_synth_OHMeBilane_synth"/>
    <property type="match status" value="1"/>
</dbReference>
<dbReference type="GO" id="GO:0004418">
    <property type="term" value="F:hydroxymethylbilane synthase activity"/>
    <property type="evidence" value="ECO:0007669"/>
    <property type="project" value="UniProtKB-UniRule"/>
</dbReference>
<dbReference type="RefSeq" id="WP_009869955.1">
    <property type="nucleotide sequence ID" value="NZ_JXSL01000030.1"/>
</dbReference>
<dbReference type="FunFam" id="3.40.190.10:FF:000004">
    <property type="entry name" value="Porphobilinogen deaminase"/>
    <property type="match status" value="1"/>
</dbReference>
<dbReference type="NCBIfam" id="TIGR00212">
    <property type="entry name" value="hemC"/>
    <property type="match status" value="1"/>
</dbReference>
<sequence>MTAKLPILRIGTRGSPLALAQTHETRDRLAAAWAPLGQEGAIDIEVIKTTGDLIQDRPLAEIGGKGLFTKELDEAMLSGRIHLAVHSMKDVPTLLPDGIVLPCILPREDVRDAFISLKAASLADLPQGAVVGTSSLRRGAQILHRRPDLKVVNFRGNVQTRLRKLDEGVVDATMLAMAGLRRLGLAGHVTSALSEDDMLPAVAQGAIGITCRADDEAAHAFLAALNCPDSFVRVAAERAFLTRLDGSCRTPIAALAVLDGDHLSFRGLIVSPDGTAIHATSRSGSRSDAEAMGKDAAEELIKVAGPGFFDLIKPH</sequence>
<proteinExistence type="inferred from homology"/>
<accession>A0A0C2YTF5</accession>
<dbReference type="EC" id="2.5.1.61" evidence="8"/>
<evidence type="ECO:0000256" key="5">
    <source>
        <dbReference type="ARBA" id="ARBA00022679"/>
    </source>
</evidence>
<evidence type="ECO:0000313" key="12">
    <source>
        <dbReference type="Proteomes" id="UP000031971"/>
    </source>
</evidence>
<dbReference type="HAMAP" id="MF_00260">
    <property type="entry name" value="Porphobil_deam"/>
    <property type="match status" value="1"/>
</dbReference>
<comment type="similarity">
    <text evidence="3 8">Belongs to the HMBS family.</text>
</comment>
<dbReference type="FunFam" id="3.40.190.10:FF:000101">
    <property type="entry name" value="Porphobilinogen deaminase, chloroplastic"/>
    <property type="match status" value="1"/>
</dbReference>
<dbReference type="InterPro" id="IPR000860">
    <property type="entry name" value="HemC"/>
</dbReference>
<dbReference type="EMBL" id="JXSL01000030">
    <property type="protein sequence ID" value="KIL97980.1"/>
    <property type="molecule type" value="Genomic_DNA"/>
</dbReference>